<accession>A0A2K8UC26</accession>
<proteinExistence type="predicted"/>
<feature type="region of interest" description="Disordered" evidence="1">
    <location>
        <begin position="39"/>
        <end position="67"/>
    </location>
</feature>
<dbReference type="Proteomes" id="UP000232638">
    <property type="component" value="Chromosome"/>
</dbReference>
<evidence type="ECO:0000313" key="2">
    <source>
        <dbReference type="EMBL" id="AUB83138.1"/>
    </source>
</evidence>
<feature type="compositionally biased region" description="Polar residues" evidence="1">
    <location>
        <begin position="58"/>
        <end position="67"/>
    </location>
</feature>
<keyword evidence="3" id="KW-1185">Reference proteome</keyword>
<protein>
    <submittedName>
        <fullName evidence="2">Uncharacterized protein</fullName>
    </submittedName>
</protein>
<evidence type="ECO:0000313" key="3">
    <source>
        <dbReference type="Proteomes" id="UP000232638"/>
    </source>
</evidence>
<name>A0A2K8UC26_9GAMM</name>
<dbReference type="AlphaFoldDB" id="A0A2K8UC26"/>
<gene>
    <name evidence="2" type="ORF">THSYN_20790</name>
</gene>
<dbReference type="EMBL" id="CP020370">
    <property type="protein sequence ID" value="AUB83138.1"/>
    <property type="molecule type" value="Genomic_DNA"/>
</dbReference>
<dbReference type="KEGG" id="tsy:THSYN_20790"/>
<sequence>MSAPDRDSQQMLDALRAAVAETLERKRRLGQYAVVWRNGQPEFIGETPPRREPDGPGQPTTPTRFDP</sequence>
<organism evidence="2 3">
    <name type="scientific">Candidatus Thiodictyon syntrophicum</name>
    <dbReference type="NCBI Taxonomy" id="1166950"/>
    <lineage>
        <taxon>Bacteria</taxon>
        <taxon>Pseudomonadati</taxon>
        <taxon>Pseudomonadota</taxon>
        <taxon>Gammaproteobacteria</taxon>
        <taxon>Chromatiales</taxon>
        <taxon>Chromatiaceae</taxon>
        <taxon>Thiodictyon</taxon>
    </lineage>
</organism>
<reference evidence="2 3" key="1">
    <citation type="submission" date="2017-03" db="EMBL/GenBank/DDBJ databases">
        <title>Complete genome sequence of Candidatus 'Thiodictyon syntrophicum' sp. nov. strain Cad16T, a photolithoautotroph purple sulfur bacterium isolated from an alpine meromictic lake.</title>
        <authorList>
            <person name="Luedin S.M."/>
            <person name="Pothier J.F."/>
            <person name="Danza F."/>
            <person name="Storelli N."/>
            <person name="Wittwer M."/>
            <person name="Tonolla M."/>
        </authorList>
    </citation>
    <scope>NUCLEOTIDE SEQUENCE [LARGE SCALE GENOMIC DNA]</scope>
    <source>
        <strain evidence="2 3">Cad16T</strain>
    </source>
</reference>
<evidence type="ECO:0000256" key="1">
    <source>
        <dbReference type="SAM" id="MobiDB-lite"/>
    </source>
</evidence>